<dbReference type="NCBIfam" id="TIGR03086">
    <property type="entry name" value="TIGR03086 family metal-binding protein"/>
    <property type="match status" value="1"/>
</dbReference>
<dbReference type="AlphaFoldDB" id="A0A939JR52"/>
<dbReference type="SUPFAM" id="SSF109854">
    <property type="entry name" value="DinB/YfiT-like putative metalloenzymes"/>
    <property type="match status" value="1"/>
</dbReference>
<dbReference type="Pfam" id="PF11716">
    <property type="entry name" value="MDMPI_N"/>
    <property type="match status" value="1"/>
</dbReference>
<keyword evidence="3" id="KW-1185">Reference proteome</keyword>
<comment type="caution">
    <text evidence="2">The sequence shown here is derived from an EMBL/GenBank/DDBJ whole genome shotgun (WGS) entry which is preliminary data.</text>
</comment>
<gene>
    <name evidence="2" type="ORF">J1792_14560</name>
</gene>
<dbReference type="GO" id="GO:0046872">
    <property type="term" value="F:metal ion binding"/>
    <property type="evidence" value="ECO:0007669"/>
    <property type="project" value="InterPro"/>
</dbReference>
<feature type="domain" description="Mycothiol-dependent maleylpyruvate isomerase metal-binding" evidence="1">
    <location>
        <begin position="21"/>
        <end position="140"/>
    </location>
</feature>
<dbReference type="EMBL" id="JAFMOF010000002">
    <property type="protein sequence ID" value="MBO0653955.1"/>
    <property type="molecule type" value="Genomic_DNA"/>
</dbReference>
<name>A0A939JR52_9ACTN</name>
<sequence length="199" mass="21827">MTGDKNLTDSRRRTVLARHAEALDLFTDRVHAIRPEQWDAPTPCTEWTVRDLVNHLAVEQMWVPPMLAGSTVEEVGDAFDGDRLGEDPVGVWDRAAATAQEAFGAHEALDRTVQLSFGSTAAHAYCAQMIADLVVHAWDLSRAIGAEEHPSKELVDFTLHEVEPYADDLSGSGLFAKPVPPPPGADTWQKLLAKLGRRP</sequence>
<organism evidence="2 3">
    <name type="scientific">Streptomyces triculaminicus</name>
    <dbReference type="NCBI Taxonomy" id="2816232"/>
    <lineage>
        <taxon>Bacteria</taxon>
        <taxon>Bacillati</taxon>
        <taxon>Actinomycetota</taxon>
        <taxon>Actinomycetes</taxon>
        <taxon>Kitasatosporales</taxon>
        <taxon>Streptomycetaceae</taxon>
        <taxon>Streptomyces</taxon>
    </lineage>
</organism>
<accession>A0A939JR52</accession>
<evidence type="ECO:0000313" key="3">
    <source>
        <dbReference type="Proteomes" id="UP000664781"/>
    </source>
</evidence>
<protein>
    <submittedName>
        <fullName evidence="2">TIGR03086 family protein</fullName>
    </submittedName>
</protein>
<dbReference type="InterPro" id="IPR017520">
    <property type="entry name" value="CHP03086"/>
</dbReference>
<dbReference type="Proteomes" id="UP000664781">
    <property type="component" value="Unassembled WGS sequence"/>
</dbReference>
<dbReference type="NCBIfam" id="TIGR03083">
    <property type="entry name" value="maleylpyruvate isomerase family mycothiol-dependent enzyme"/>
    <property type="match status" value="1"/>
</dbReference>
<evidence type="ECO:0000313" key="2">
    <source>
        <dbReference type="EMBL" id="MBO0653955.1"/>
    </source>
</evidence>
<dbReference type="InterPro" id="IPR024344">
    <property type="entry name" value="MDMPI_metal-binding"/>
</dbReference>
<dbReference type="InterPro" id="IPR017517">
    <property type="entry name" value="Maleyloyr_isom"/>
</dbReference>
<reference evidence="2" key="1">
    <citation type="submission" date="2021-03" db="EMBL/GenBank/DDBJ databases">
        <title>Streptomyces strains.</title>
        <authorList>
            <person name="Lund M.B."/>
            <person name="Toerring T."/>
        </authorList>
    </citation>
    <scope>NUCLEOTIDE SEQUENCE</scope>
    <source>
        <strain evidence="2">JCM 4242</strain>
    </source>
</reference>
<evidence type="ECO:0000259" key="1">
    <source>
        <dbReference type="Pfam" id="PF11716"/>
    </source>
</evidence>
<dbReference type="RefSeq" id="WP_086569367.1">
    <property type="nucleotide sequence ID" value="NZ_JAFMOF010000002.1"/>
</dbReference>
<dbReference type="InterPro" id="IPR034660">
    <property type="entry name" value="DinB/YfiT-like"/>
</dbReference>
<proteinExistence type="predicted"/>
<dbReference type="Gene3D" id="1.20.120.450">
    <property type="entry name" value="dinb family like domain"/>
    <property type="match status" value="1"/>
</dbReference>